<dbReference type="VEuPathDB" id="FungiDB:SPPG_01159"/>
<evidence type="ECO:0000256" key="1">
    <source>
        <dbReference type="SAM" id="Coils"/>
    </source>
</evidence>
<evidence type="ECO:0000313" key="3">
    <source>
        <dbReference type="Proteomes" id="UP000053201"/>
    </source>
</evidence>
<feature type="coiled-coil region" evidence="1">
    <location>
        <begin position="51"/>
        <end position="189"/>
    </location>
</feature>
<dbReference type="Gene3D" id="1.20.5.340">
    <property type="match status" value="1"/>
</dbReference>
<dbReference type="InParanoid" id="A0A0L0HRJ2"/>
<sequence length="262" mass="30465">METQENLLVQENSRLKSELLKISTLLAQSTSNSITLRAAQQSFVADLTEQITRLEKARQRQYALRRELEEERERNAILENKVREVIRNMSDLENDRDILNDKLSASYEAREQLAAQLNEKERGVDALNKRISNLVNEARASALQADRIRRENVRLKDMCVQLKRKCTEVKEGAANLRRLNAEKLRLREELKLVHEGRIEVMKPLEEKNVFFSAVDKSGRGRISSDETPTFIWNETKRSTREMEKFGLQIAQLERALEEMAKI</sequence>
<keyword evidence="3" id="KW-1185">Reference proteome</keyword>
<accession>A0A0L0HRJ2</accession>
<proteinExistence type="predicted"/>
<protein>
    <submittedName>
        <fullName evidence="2">Uncharacterized protein</fullName>
    </submittedName>
</protein>
<keyword evidence="1" id="KW-0175">Coiled coil</keyword>
<name>A0A0L0HRJ2_SPIPD</name>
<evidence type="ECO:0000313" key="2">
    <source>
        <dbReference type="EMBL" id="KND03693.1"/>
    </source>
</evidence>
<dbReference type="Proteomes" id="UP000053201">
    <property type="component" value="Unassembled WGS sequence"/>
</dbReference>
<gene>
    <name evidence="2" type="ORF">SPPG_01159</name>
</gene>
<dbReference type="AlphaFoldDB" id="A0A0L0HRJ2"/>
<organism evidence="2 3">
    <name type="scientific">Spizellomyces punctatus (strain DAOM BR117)</name>
    <dbReference type="NCBI Taxonomy" id="645134"/>
    <lineage>
        <taxon>Eukaryota</taxon>
        <taxon>Fungi</taxon>
        <taxon>Fungi incertae sedis</taxon>
        <taxon>Chytridiomycota</taxon>
        <taxon>Chytridiomycota incertae sedis</taxon>
        <taxon>Chytridiomycetes</taxon>
        <taxon>Spizellomycetales</taxon>
        <taxon>Spizellomycetaceae</taxon>
        <taxon>Spizellomyces</taxon>
    </lineage>
</organism>
<dbReference type="GeneID" id="27684843"/>
<dbReference type="RefSeq" id="XP_016611732.1">
    <property type="nucleotide sequence ID" value="XM_016749483.1"/>
</dbReference>
<reference evidence="2 3" key="1">
    <citation type="submission" date="2009-08" db="EMBL/GenBank/DDBJ databases">
        <title>The Genome Sequence of Spizellomyces punctatus strain DAOM BR117.</title>
        <authorList>
            <consortium name="The Broad Institute Genome Sequencing Platform"/>
            <person name="Russ C."/>
            <person name="Cuomo C."/>
            <person name="Shea T."/>
            <person name="Young S.K."/>
            <person name="Zeng Q."/>
            <person name="Koehrsen M."/>
            <person name="Haas B."/>
            <person name="Borodovsky M."/>
            <person name="Guigo R."/>
            <person name="Alvarado L."/>
            <person name="Berlin A."/>
            <person name="Bochicchio J."/>
            <person name="Borenstein D."/>
            <person name="Chapman S."/>
            <person name="Chen Z."/>
            <person name="Engels R."/>
            <person name="Freedman E."/>
            <person name="Gellesch M."/>
            <person name="Goldberg J."/>
            <person name="Griggs A."/>
            <person name="Gujja S."/>
            <person name="Heiman D."/>
            <person name="Hepburn T."/>
            <person name="Howarth C."/>
            <person name="Jen D."/>
            <person name="Larson L."/>
            <person name="Lewis B."/>
            <person name="Mehta T."/>
            <person name="Park D."/>
            <person name="Pearson M."/>
            <person name="Roberts A."/>
            <person name="Saif S."/>
            <person name="Shenoy N."/>
            <person name="Sisk P."/>
            <person name="Stolte C."/>
            <person name="Sykes S."/>
            <person name="Thomson T."/>
            <person name="Walk T."/>
            <person name="White J."/>
            <person name="Yandava C."/>
            <person name="Burger G."/>
            <person name="Gray M.W."/>
            <person name="Holland P.W.H."/>
            <person name="King N."/>
            <person name="Lang F.B.F."/>
            <person name="Roger A.J."/>
            <person name="Ruiz-Trillo I."/>
            <person name="Lander E."/>
            <person name="Nusbaum C."/>
        </authorList>
    </citation>
    <scope>NUCLEOTIDE SEQUENCE [LARGE SCALE GENOMIC DNA]</scope>
    <source>
        <strain evidence="2 3">DAOM BR117</strain>
    </source>
</reference>
<dbReference type="EMBL" id="KQ257451">
    <property type="protein sequence ID" value="KND03693.1"/>
    <property type="molecule type" value="Genomic_DNA"/>
</dbReference>